<protein>
    <submittedName>
        <fullName evidence="5">Tetratricopeptide repeat protein</fullName>
    </submittedName>
</protein>
<evidence type="ECO:0000256" key="2">
    <source>
        <dbReference type="ARBA" id="ARBA00022803"/>
    </source>
</evidence>
<dbReference type="PANTHER" id="PTHR44858">
    <property type="entry name" value="TETRATRICOPEPTIDE REPEAT PROTEIN 6"/>
    <property type="match status" value="1"/>
</dbReference>
<feature type="repeat" description="TPR" evidence="3">
    <location>
        <begin position="841"/>
        <end position="874"/>
    </location>
</feature>
<reference evidence="5 6" key="1">
    <citation type="submission" date="2024-11" db="EMBL/GenBank/DDBJ databases">
        <title>The Natural Products Discovery Center: Release of the First 8490 Sequenced Strains for Exploring Actinobacteria Biosynthetic Diversity.</title>
        <authorList>
            <person name="Kalkreuter E."/>
            <person name="Kautsar S.A."/>
            <person name="Yang D."/>
            <person name="Bader C.D."/>
            <person name="Teijaro C.N."/>
            <person name="Fluegel L."/>
            <person name="Davis C.M."/>
            <person name="Simpson J.R."/>
            <person name="Lauterbach L."/>
            <person name="Steele A.D."/>
            <person name="Gui C."/>
            <person name="Meng S."/>
            <person name="Li G."/>
            <person name="Viehrig K."/>
            <person name="Ye F."/>
            <person name="Su P."/>
            <person name="Kiefer A.F."/>
            <person name="Nichols A."/>
            <person name="Cepeda A.J."/>
            <person name="Yan W."/>
            <person name="Fan B."/>
            <person name="Jiang Y."/>
            <person name="Adhikari A."/>
            <person name="Zheng C.-J."/>
            <person name="Schuster L."/>
            <person name="Cowan T.M."/>
            <person name="Smanski M.J."/>
            <person name="Chevrette M.G."/>
            <person name="De Carvalho L.P.S."/>
            <person name="Shen B."/>
        </authorList>
    </citation>
    <scope>NUCLEOTIDE SEQUENCE [LARGE SCALE GENOMIC DNA]</scope>
    <source>
        <strain evidence="5 6">NPDC020863</strain>
    </source>
</reference>
<dbReference type="PANTHER" id="PTHR44858:SF1">
    <property type="entry name" value="UDP-N-ACETYLGLUCOSAMINE--PEPTIDE N-ACETYLGLUCOSAMINYLTRANSFERASE SPINDLY-RELATED"/>
    <property type="match status" value="1"/>
</dbReference>
<dbReference type="SUPFAM" id="SSF48452">
    <property type="entry name" value="TPR-like"/>
    <property type="match status" value="3"/>
</dbReference>
<evidence type="ECO:0000256" key="4">
    <source>
        <dbReference type="SAM" id="MobiDB-lite"/>
    </source>
</evidence>
<dbReference type="SUPFAM" id="SSF52540">
    <property type="entry name" value="P-loop containing nucleoside triphosphate hydrolases"/>
    <property type="match status" value="1"/>
</dbReference>
<organism evidence="5 6">
    <name type="scientific">Streptomyces milbemycinicus</name>
    <dbReference type="NCBI Taxonomy" id="476552"/>
    <lineage>
        <taxon>Bacteria</taxon>
        <taxon>Bacillati</taxon>
        <taxon>Actinomycetota</taxon>
        <taxon>Actinomycetes</taxon>
        <taxon>Kitasatosporales</taxon>
        <taxon>Streptomycetaceae</taxon>
        <taxon>Streptomyces</taxon>
    </lineage>
</organism>
<feature type="repeat" description="TPR" evidence="3">
    <location>
        <begin position="671"/>
        <end position="704"/>
    </location>
</feature>
<gene>
    <name evidence="5" type="ORF">ACI2L5_49385</name>
</gene>
<evidence type="ECO:0000313" key="6">
    <source>
        <dbReference type="Proteomes" id="UP001620295"/>
    </source>
</evidence>
<dbReference type="SMART" id="SM00028">
    <property type="entry name" value="TPR"/>
    <property type="match status" value="14"/>
</dbReference>
<keyword evidence="6" id="KW-1185">Reference proteome</keyword>
<feature type="repeat" description="TPR" evidence="3">
    <location>
        <begin position="705"/>
        <end position="738"/>
    </location>
</feature>
<evidence type="ECO:0000256" key="3">
    <source>
        <dbReference type="PROSITE-ProRule" id="PRU00339"/>
    </source>
</evidence>
<accession>A0ABW8M789</accession>
<proteinExistence type="predicted"/>
<feature type="repeat" description="TPR" evidence="3">
    <location>
        <begin position="943"/>
        <end position="976"/>
    </location>
</feature>
<dbReference type="Pfam" id="PF00515">
    <property type="entry name" value="TPR_1"/>
    <property type="match status" value="2"/>
</dbReference>
<evidence type="ECO:0000313" key="5">
    <source>
        <dbReference type="EMBL" id="MFK4272830.1"/>
    </source>
</evidence>
<feature type="repeat" description="TPR" evidence="3">
    <location>
        <begin position="739"/>
        <end position="772"/>
    </location>
</feature>
<feature type="repeat" description="TPR" evidence="3">
    <location>
        <begin position="875"/>
        <end position="908"/>
    </location>
</feature>
<feature type="repeat" description="TPR" evidence="3">
    <location>
        <begin position="637"/>
        <end position="670"/>
    </location>
</feature>
<dbReference type="InterPro" id="IPR011990">
    <property type="entry name" value="TPR-like_helical_dom_sf"/>
</dbReference>
<dbReference type="Pfam" id="PF13432">
    <property type="entry name" value="TPR_16"/>
    <property type="match status" value="1"/>
</dbReference>
<feature type="repeat" description="TPR" evidence="3">
    <location>
        <begin position="773"/>
        <end position="806"/>
    </location>
</feature>
<comment type="caution">
    <text evidence="5">The sequence shown here is derived from an EMBL/GenBank/DDBJ whole genome shotgun (WGS) entry which is preliminary data.</text>
</comment>
<keyword evidence="1" id="KW-0677">Repeat</keyword>
<feature type="repeat" description="TPR" evidence="3">
    <location>
        <begin position="603"/>
        <end position="636"/>
    </location>
</feature>
<feature type="compositionally biased region" description="Low complexity" evidence="4">
    <location>
        <begin position="111"/>
        <end position="123"/>
    </location>
</feature>
<feature type="repeat" description="TPR" evidence="3">
    <location>
        <begin position="569"/>
        <end position="602"/>
    </location>
</feature>
<dbReference type="InterPro" id="IPR019734">
    <property type="entry name" value="TPR_rpt"/>
</dbReference>
<name>A0ABW8M789_9ACTN</name>
<dbReference type="RefSeq" id="WP_404749017.1">
    <property type="nucleotide sequence ID" value="NZ_JBJDQH010000033.1"/>
</dbReference>
<sequence length="1157" mass="130973">MGRHGELAAFRSNLVADPESGPELLFHVSGPSGVGKSTLVRQWAALARKAGAVTAWVDEGCVSVVEAMESISAQLASQGATLKGFDKQLGLYRQRRHEAEAVTPDVSEPGASGSPEVSAPVPPSASSTFVSQLGLAGAGMVPGLGVVAGAVDPNRVAASMDRRRAALSARLRSHDDVQLVMSPVQMLTPVFLEELAEAAGRQEWVVLLFDTYERTGPVLDAWLRDLALSDRYGELPTNILVVLAGQGQLDPRCWGEHMSLIATVPLDVFTETEARQFLATRQVTDERVVEVILQLSGRLPVLLSLLAESRPTSVEEIGDASGTAVERFLKWETNPTRRAAAQACALPQELNEDIYRAAVEPEAVDLFDWLRGLSFVTDRSGRCHYHQVVRTTMLRLQRTKSPARWHQQHAHLADTFRTWRHLLQSSAPAQDVRQWWDDSRWREHKLQETYHRLCATPEQALADALRELLDAYDYDTAALRRWAQMLAQAGHDTSTSTLAHWGQQILAALEDTSGPGIAALTLLLHQDTLDVPGRALAFTLRGRDRRDAGRYERAVSDYDEALTLVPGFARAYFGRGETYRMMGRNDDALTDFNHAIELDPADTVAITSRGQTYRAMGRYDEALTDLNRAIELDPSLDWAIADRGDTYRLMGRYEDALTDLNRAIQLNPNYTWAITNRSEAYRLMGRYEEALTDLNRAIELDPNLEWVIAFRGDIYWLMGRYEDALTDFNRAVQLDPDYSWAIASRGQTYRRMEHYEEALTDFNRAVQLDPDYSWAIAERGETYRLMGRYEDALIDFNRAIELNPNYDWAIASRGQTYRHMEHYEDALTDLNRAIQLQPDADWVIAERGETNRLMGRYEDALTDLNRAIELSPNLEWVIAFRGDTHRLMGRYEDALTDLNRAIQLDPNYSWAIASRGQTYRHMERHEEALTDFNHAIQLNPNYGFAIASRGQTYRHMERYEEALTDFNHAIQLKPDTNWVIAERGETNRLIGRYEEALIDFNRVIERGFDPLFLVGRGQIYRTMGQHDNALTDLNRAIYLFPDEGWAQYEKALMLHALGEPGQEEWLERAAEVFRRVSEEAGQEAAWGKANLFVVMCAMARWEQATRCLDDFLTGEPSTDLLVEAVRDLEELADAMPSLAERLLPFRERIEEARQQAG</sequence>
<dbReference type="InterPro" id="IPR050498">
    <property type="entry name" value="Ycf3"/>
</dbReference>
<feature type="region of interest" description="Disordered" evidence="4">
    <location>
        <begin position="96"/>
        <end position="123"/>
    </location>
</feature>
<dbReference type="Proteomes" id="UP001620295">
    <property type="component" value="Unassembled WGS sequence"/>
</dbReference>
<dbReference type="Pfam" id="PF13424">
    <property type="entry name" value="TPR_12"/>
    <property type="match status" value="2"/>
</dbReference>
<dbReference type="Pfam" id="PF13181">
    <property type="entry name" value="TPR_8"/>
    <property type="match status" value="3"/>
</dbReference>
<dbReference type="PROSITE" id="PS50293">
    <property type="entry name" value="TPR_REGION"/>
    <property type="match status" value="5"/>
</dbReference>
<feature type="repeat" description="TPR" evidence="3">
    <location>
        <begin position="1010"/>
        <end position="1043"/>
    </location>
</feature>
<dbReference type="Gene3D" id="1.25.40.10">
    <property type="entry name" value="Tetratricopeptide repeat domain"/>
    <property type="match status" value="7"/>
</dbReference>
<evidence type="ECO:0000256" key="1">
    <source>
        <dbReference type="ARBA" id="ARBA00022737"/>
    </source>
</evidence>
<dbReference type="Pfam" id="PF13414">
    <property type="entry name" value="TPR_11"/>
    <property type="match status" value="1"/>
</dbReference>
<keyword evidence="2 3" id="KW-0802">TPR repeat</keyword>
<dbReference type="EMBL" id="JBJDQH010000033">
    <property type="protein sequence ID" value="MFK4272830.1"/>
    <property type="molecule type" value="Genomic_DNA"/>
</dbReference>
<feature type="repeat" description="TPR" evidence="3">
    <location>
        <begin position="807"/>
        <end position="840"/>
    </location>
</feature>
<dbReference type="PROSITE" id="PS50005">
    <property type="entry name" value="TPR"/>
    <property type="match status" value="14"/>
</dbReference>
<dbReference type="InterPro" id="IPR027417">
    <property type="entry name" value="P-loop_NTPase"/>
</dbReference>
<feature type="repeat" description="TPR" evidence="3">
    <location>
        <begin position="535"/>
        <end position="568"/>
    </location>
</feature>
<feature type="repeat" description="TPR" evidence="3">
    <location>
        <begin position="909"/>
        <end position="942"/>
    </location>
</feature>